<feature type="transmembrane region" description="Helical" evidence="1">
    <location>
        <begin position="236"/>
        <end position="261"/>
    </location>
</feature>
<organism evidence="2 3">
    <name type="scientific">Aeromicrobium endophyticum</name>
    <dbReference type="NCBI Taxonomy" id="2292704"/>
    <lineage>
        <taxon>Bacteria</taxon>
        <taxon>Bacillati</taxon>
        <taxon>Actinomycetota</taxon>
        <taxon>Actinomycetes</taxon>
        <taxon>Propionibacteriales</taxon>
        <taxon>Nocardioidaceae</taxon>
        <taxon>Aeromicrobium</taxon>
    </lineage>
</organism>
<proteinExistence type="predicted"/>
<dbReference type="InterPro" id="IPR046157">
    <property type="entry name" value="DUF6159"/>
</dbReference>
<feature type="transmembrane region" description="Helical" evidence="1">
    <location>
        <begin position="207"/>
        <end position="230"/>
    </location>
</feature>
<dbReference type="AlphaFoldDB" id="A0A371P8F2"/>
<evidence type="ECO:0008006" key="4">
    <source>
        <dbReference type="Google" id="ProtNLM"/>
    </source>
</evidence>
<protein>
    <recommendedName>
        <fullName evidence="4">Glycerophosphoryl diester phosphodiesterase membrane domain-containing protein</fullName>
    </recommendedName>
</protein>
<dbReference type="Proteomes" id="UP000265581">
    <property type="component" value="Unassembled WGS sequence"/>
</dbReference>
<feature type="transmembrane region" description="Helical" evidence="1">
    <location>
        <begin position="75"/>
        <end position="101"/>
    </location>
</feature>
<name>A0A371P8F2_9ACTN</name>
<keyword evidence="3" id="KW-1185">Reference proteome</keyword>
<feature type="transmembrane region" description="Helical" evidence="1">
    <location>
        <begin position="166"/>
        <end position="186"/>
    </location>
</feature>
<sequence length="294" mass="31049">MSDTEAPHPERVEPGSGYPLGQDMLRATFALLRQDKQMFALPFIGMVFGVIAAVALFFPGYGIGWFVNDQHHSKLAYYTGAALSGFGATVVSVYFQVALVIGANQRADGGEPTATSCLRDARTYWKKIVAWSLVTATAGLVLQVIHDKLGFLGSVLNFVGGLAWGIATYVVVPVLVTEDVGPLTAVRRSTRVLRDTWGTSLRTAVKGNIIAFGFWLVPGAVLVFAAVLVFTGPPALVVIGFVLAVVSGAALIAVASVIGAAGTYARALIYRYAVALPTPGIDTRVLADAFRSKG</sequence>
<dbReference type="Pfam" id="PF19656">
    <property type="entry name" value="DUF6159"/>
    <property type="match status" value="1"/>
</dbReference>
<feature type="transmembrane region" description="Helical" evidence="1">
    <location>
        <begin position="39"/>
        <end position="63"/>
    </location>
</feature>
<evidence type="ECO:0000313" key="3">
    <source>
        <dbReference type="Proteomes" id="UP000265581"/>
    </source>
</evidence>
<evidence type="ECO:0000256" key="1">
    <source>
        <dbReference type="SAM" id="Phobius"/>
    </source>
</evidence>
<dbReference type="RefSeq" id="WP_119702344.1">
    <property type="nucleotide sequence ID" value="NZ_JBHSOI010000001.1"/>
</dbReference>
<dbReference type="EMBL" id="QUBR01000001">
    <property type="protein sequence ID" value="REK72211.1"/>
    <property type="molecule type" value="Genomic_DNA"/>
</dbReference>
<gene>
    <name evidence="2" type="ORF">DX116_00755</name>
</gene>
<dbReference type="OrthoDB" id="4697240at2"/>
<feature type="transmembrane region" description="Helical" evidence="1">
    <location>
        <begin position="128"/>
        <end position="146"/>
    </location>
</feature>
<reference evidence="2 3" key="1">
    <citation type="submission" date="2018-08" db="EMBL/GenBank/DDBJ databases">
        <title>Aeromicrobium sp. M2KJ-4, whole genome shotgun sequence.</title>
        <authorList>
            <person name="Tuo L."/>
        </authorList>
    </citation>
    <scope>NUCLEOTIDE SEQUENCE [LARGE SCALE GENOMIC DNA]</scope>
    <source>
        <strain evidence="2 3">M2KJ-4</strain>
    </source>
</reference>
<keyword evidence="1" id="KW-0812">Transmembrane</keyword>
<comment type="caution">
    <text evidence="2">The sequence shown here is derived from an EMBL/GenBank/DDBJ whole genome shotgun (WGS) entry which is preliminary data.</text>
</comment>
<keyword evidence="1" id="KW-0472">Membrane</keyword>
<keyword evidence="1" id="KW-1133">Transmembrane helix</keyword>
<evidence type="ECO:0000313" key="2">
    <source>
        <dbReference type="EMBL" id="REK72211.1"/>
    </source>
</evidence>
<accession>A0A371P8F2</accession>